<evidence type="ECO:0000256" key="1">
    <source>
        <dbReference type="SAM" id="Phobius"/>
    </source>
</evidence>
<sequence length="255" mass="27450">MGYGTDKSLLPPPAGDRPVRRPSGWTRLVGALLTVLSLVPAVACYFVFADWLPSDIKRYQDYVAADPCPAHAPAEEWEDCLRTVSFTVKDTEVKSGRSSSFVATLYGAPSWNGDVDFGDPGPLLEQLRPGDRVTGTVWRGDVVVISKGGVRQNSSDAPRDEPQMTAAIGTLTGLLAALGLGFGVVRLAGSRGHGLFTWRSFGKPLFFTMLITCFAVGFPALWLGLPWQAVPAVAVLAVACAAWLLHRYRRSAARS</sequence>
<feature type="transmembrane region" description="Helical" evidence="1">
    <location>
        <begin position="164"/>
        <end position="185"/>
    </location>
</feature>
<keyword evidence="3" id="KW-1185">Reference proteome</keyword>
<dbReference type="Proteomes" id="UP001501638">
    <property type="component" value="Unassembled WGS sequence"/>
</dbReference>
<organism evidence="2 3">
    <name type="scientific">Streptomyces macrosporus</name>
    <dbReference type="NCBI Taxonomy" id="44032"/>
    <lineage>
        <taxon>Bacteria</taxon>
        <taxon>Bacillati</taxon>
        <taxon>Actinomycetota</taxon>
        <taxon>Actinomycetes</taxon>
        <taxon>Kitasatosporales</taxon>
        <taxon>Streptomycetaceae</taxon>
        <taxon>Streptomyces</taxon>
    </lineage>
</organism>
<proteinExistence type="predicted"/>
<gene>
    <name evidence="2" type="ORF">GCM10010405_36520</name>
</gene>
<evidence type="ECO:0000313" key="3">
    <source>
        <dbReference type="Proteomes" id="UP001501638"/>
    </source>
</evidence>
<accession>A0ABP5XDB0</accession>
<feature type="transmembrane region" description="Helical" evidence="1">
    <location>
        <begin position="205"/>
        <end position="223"/>
    </location>
</feature>
<evidence type="ECO:0000313" key="2">
    <source>
        <dbReference type="EMBL" id="GAA2449739.1"/>
    </source>
</evidence>
<comment type="caution">
    <text evidence="2">The sequence shown here is derived from an EMBL/GenBank/DDBJ whole genome shotgun (WGS) entry which is preliminary data.</text>
</comment>
<keyword evidence="1" id="KW-1133">Transmembrane helix</keyword>
<feature type="transmembrane region" description="Helical" evidence="1">
    <location>
        <begin position="28"/>
        <end position="48"/>
    </location>
</feature>
<protein>
    <recommendedName>
        <fullName evidence="4">Integral membrane protein</fullName>
    </recommendedName>
</protein>
<dbReference type="EMBL" id="BAAASZ010000026">
    <property type="protein sequence ID" value="GAA2449739.1"/>
    <property type="molecule type" value="Genomic_DNA"/>
</dbReference>
<evidence type="ECO:0008006" key="4">
    <source>
        <dbReference type="Google" id="ProtNLM"/>
    </source>
</evidence>
<keyword evidence="1" id="KW-0812">Transmembrane</keyword>
<feature type="transmembrane region" description="Helical" evidence="1">
    <location>
        <begin position="229"/>
        <end position="246"/>
    </location>
</feature>
<reference evidence="3" key="1">
    <citation type="journal article" date="2019" name="Int. J. Syst. Evol. Microbiol.">
        <title>The Global Catalogue of Microorganisms (GCM) 10K type strain sequencing project: providing services to taxonomists for standard genome sequencing and annotation.</title>
        <authorList>
            <consortium name="The Broad Institute Genomics Platform"/>
            <consortium name="The Broad Institute Genome Sequencing Center for Infectious Disease"/>
            <person name="Wu L."/>
            <person name="Ma J."/>
        </authorList>
    </citation>
    <scope>NUCLEOTIDE SEQUENCE [LARGE SCALE GENOMIC DNA]</scope>
    <source>
        <strain evidence="3">JCM 6305</strain>
    </source>
</reference>
<keyword evidence="1" id="KW-0472">Membrane</keyword>
<name>A0ABP5XDB0_9ACTN</name>